<protein>
    <submittedName>
        <fullName evidence="8">DNA-directed RNA polymerase II subunit RPB7</fullName>
    </submittedName>
</protein>
<keyword evidence="9" id="KW-1185">Reference proteome</keyword>
<dbReference type="GO" id="GO:0003697">
    <property type="term" value="F:single-stranded DNA binding"/>
    <property type="evidence" value="ECO:0007669"/>
    <property type="project" value="TreeGrafter"/>
</dbReference>
<sequence length="174" mass="19347">MFYMKELTKELEVQPRFFGPRLREEIDRRLRMEVEGTCNGQFGFILGVLGIVDMGRGLLREGSGAAVFNITYTCICFKPFKGQVMDVVVTSVNKMGFFAEAGPLQVFVSNHLISEGFEFNTAHEPCYQMSDGDQKIVPGCEVRLRIVGTRVDASDIFAVGSIKEDYLGVMGAPL</sequence>
<dbReference type="GO" id="GO:0045948">
    <property type="term" value="P:positive regulation of translational initiation"/>
    <property type="evidence" value="ECO:0007669"/>
    <property type="project" value="TreeGrafter"/>
</dbReference>
<accession>A0A2P6V2J3</accession>
<comment type="similarity">
    <text evidence="2">Belongs to the eukaryotic RPB7/RPC8 RNA polymerase subunit family.</text>
</comment>
<dbReference type="PANTHER" id="PTHR12709">
    <property type="entry name" value="DNA-DIRECTED RNA POLYMERASE II, III"/>
    <property type="match status" value="1"/>
</dbReference>
<dbReference type="FunFam" id="3.30.1490.120:FF:000001">
    <property type="entry name" value="DNA-directed RNA polymerase II subunit RPB7"/>
    <property type="match status" value="1"/>
</dbReference>
<proteinExistence type="inferred from homology"/>
<dbReference type="Gene3D" id="3.30.1490.120">
    <property type="entry name" value="RNA polymerase Rpb7-like, N-terminal domain"/>
    <property type="match status" value="1"/>
</dbReference>
<dbReference type="CDD" id="cd04329">
    <property type="entry name" value="RNAP_II_Rpb7_N"/>
    <property type="match status" value="1"/>
</dbReference>
<dbReference type="GO" id="GO:0006367">
    <property type="term" value="P:transcription initiation at RNA polymerase II promoter"/>
    <property type="evidence" value="ECO:0007669"/>
    <property type="project" value="TreeGrafter"/>
</dbReference>
<dbReference type="FunFam" id="2.40.50.140:FF:000043">
    <property type="entry name" value="DNA-directed RNA polymerase II subunit RPB7"/>
    <property type="match status" value="1"/>
</dbReference>
<reference evidence="8 9" key="1">
    <citation type="journal article" date="2018" name="Plant J.">
        <title>Genome sequences of Chlorella sorokiniana UTEX 1602 and Micractinium conductrix SAG 241.80: implications to maltose excretion by a green alga.</title>
        <authorList>
            <person name="Arriola M.B."/>
            <person name="Velmurugan N."/>
            <person name="Zhang Y."/>
            <person name="Plunkett M.H."/>
            <person name="Hondzo H."/>
            <person name="Barney B.M."/>
        </authorList>
    </citation>
    <scope>NUCLEOTIDE SEQUENCE [LARGE SCALE GENOMIC DNA]</scope>
    <source>
        <strain evidence="8 9">SAG 241.80</strain>
    </source>
</reference>
<feature type="domain" description="S1 motif" evidence="6">
    <location>
        <begin position="78"/>
        <end position="156"/>
    </location>
</feature>
<evidence type="ECO:0000313" key="9">
    <source>
        <dbReference type="Proteomes" id="UP000239649"/>
    </source>
</evidence>
<keyword evidence="4" id="KW-0804">Transcription</keyword>
<dbReference type="Proteomes" id="UP000239649">
    <property type="component" value="Unassembled WGS sequence"/>
</dbReference>
<dbReference type="InterPro" id="IPR003029">
    <property type="entry name" value="S1_domain"/>
</dbReference>
<dbReference type="GO" id="GO:0003727">
    <property type="term" value="F:single-stranded RNA binding"/>
    <property type="evidence" value="ECO:0007669"/>
    <property type="project" value="TreeGrafter"/>
</dbReference>
<dbReference type="OrthoDB" id="1162399at2759"/>
<dbReference type="SUPFAM" id="SSF50249">
    <property type="entry name" value="Nucleic acid-binding proteins"/>
    <property type="match status" value="1"/>
</dbReference>
<dbReference type="EMBL" id="LHPF02000038">
    <property type="protein sequence ID" value="PSC68315.1"/>
    <property type="molecule type" value="Genomic_DNA"/>
</dbReference>
<organism evidence="8 9">
    <name type="scientific">Micractinium conductrix</name>
    <dbReference type="NCBI Taxonomy" id="554055"/>
    <lineage>
        <taxon>Eukaryota</taxon>
        <taxon>Viridiplantae</taxon>
        <taxon>Chlorophyta</taxon>
        <taxon>core chlorophytes</taxon>
        <taxon>Trebouxiophyceae</taxon>
        <taxon>Chlorellales</taxon>
        <taxon>Chlorellaceae</taxon>
        <taxon>Chlorella clade</taxon>
        <taxon>Micractinium</taxon>
    </lineage>
</organism>
<evidence type="ECO:0000256" key="1">
    <source>
        <dbReference type="ARBA" id="ARBA00004123"/>
    </source>
</evidence>
<dbReference type="InterPro" id="IPR012340">
    <property type="entry name" value="NA-bd_OB-fold"/>
</dbReference>
<feature type="domain" description="RNA polymerase Rpb7-like N-terminal" evidence="7">
    <location>
        <begin position="11"/>
        <end position="64"/>
    </location>
</feature>
<dbReference type="GO" id="GO:0060213">
    <property type="term" value="P:positive regulation of nuclear-transcribed mRNA poly(A) tail shortening"/>
    <property type="evidence" value="ECO:0007669"/>
    <property type="project" value="TreeGrafter"/>
</dbReference>
<dbReference type="GO" id="GO:0005665">
    <property type="term" value="C:RNA polymerase II, core complex"/>
    <property type="evidence" value="ECO:0007669"/>
    <property type="project" value="TreeGrafter"/>
</dbReference>
<evidence type="ECO:0000256" key="5">
    <source>
        <dbReference type="ARBA" id="ARBA00023242"/>
    </source>
</evidence>
<comment type="subcellular location">
    <subcellularLocation>
        <location evidence="1">Nucleus</location>
    </subcellularLocation>
</comment>
<dbReference type="Pfam" id="PF00575">
    <property type="entry name" value="S1"/>
    <property type="match status" value="1"/>
</dbReference>
<dbReference type="PANTHER" id="PTHR12709:SF4">
    <property type="entry name" value="DNA-DIRECTED RNA POLYMERASE II SUBUNIT RPB7"/>
    <property type="match status" value="1"/>
</dbReference>
<evidence type="ECO:0000256" key="3">
    <source>
        <dbReference type="ARBA" id="ARBA00022478"/>
    </source>
</evidence>
<dbReference type="InterPro" id="IPR005576">
    <property type="entry name" value="Rpb7-like_N"/>
</dbReference>
<dbReference type="CDD" id="cd04462">
    <property type="entry name" value="S1_RNAPII_Rpb7"/>
    <property type="match status" value="1"/>
</dbReference>
<evidence type="ECO:0000313" key="8">
    <source>
        <dbReference type="EMBL" id="PSC68315.1"/>
    </source>
</evidence>
<dbReference type="AlphaFoldDB" id="A0A2P6V2J3"/>
<dbReference type="GO" id="GO:0000932">
    <property type="term" value="C:P-body"/>
    <property type="evidence" value="ECO:0007669"/>
    <property type="project" value="TreeGrafter"/>
</dbReference>
<dbReference type="GO" id="GO:0031369">
    <property type="term" value="F:translation initiation factor binding"/>
    <property type="evidence" value="ECO:0007669"/>
    <property type="project" value="TreeGrafter"/>
</dbReference>
<dbReference type="InterPro" id="IPR036898">
    <property type="entry name" value="RNA_pol_Rpb7-like_N_sf"/>
</dbReference>
<evidence type="ECO:0000259" key="7">
    <source>
        <dbReference type="Pfam" id="PF03876"/>
    </source>
</evidence>
<keyword evidence="5" id="KW-0539">Nucleus</keyword>
<dbReference type="SUPFAM" id="SSF88798">
    <property type="entry name" value="N-terminal, heterodimerisation domain of RBP7 (RpoE)"/>
    <property type="match status" value="1"/>
</dbReference>
<evidence type="ECO:0000256" key="2">
    <source>
        <dbReference type="ARBA" id="ARBA00009307"/>
    </source>
</evidence>
<dbReference type="STRING" id="554055.A0A2P6V2J3"/>
<keyword evidence="3 8" id="KW-0240">DNA-directed RNA polymerase</keyword>
<evidence type="ECO:0000256" key="4">
    <source>
        <dbReference type="ARBA" id="ARBA00023163"/>
    </source>
</evidence>
<dbReference type="InterPro" id="IPR045113">
    <property type="entry name" value="Rpb7-like"/>
</dbReference>
<name>A0A2P6V2J3_9CHLO</name>
<dbReference type="Pfam" id="PF03876">
    <property type="entry name" value="SHS2_Rpb7-N"/>
    <property type="match status" value="1"/>
</dbReference>
<dbReference type="Gene3D" id="2.40.50.140">
    <property type="entry name" value="Nucleic acid-binding proteins"/>
    <property type="match status" value="1"/>
</dbReference>
<comment type="caution">
    <text evidence="8">The sequence shown here is derived from an EMBL/GenBank/DDBJ whole genome shotgun (WGS) entry which is preliminary data.</text>
</comment>
<evidence type="ECO:0000259" key="6">
    <source>
        <dbReference type="Pfam" id="PF00575"/>
    </source>
</evidence>
<gene>
    <name evidence="8" type="ORF">C2E20_8080</name>
</gene>